<organism evidence="2 3">
    <name type="scientific">Vigna unguiculata</name>
    <name type="common">Cowpea</name>
    <dbReference type="NCBI Taxonomy" id="3917"/>
    <lineage>
        <taxon>Eukaryota</taxon>
        <taxon>Viridiplantae</taxon>
        <taxon>Streptophyta</taxon>
        <taxon>Embryophyta</taxon>
        <taxon>Tracheophyta</taxon>
        <taxon>Spermatophyta</taxon>
        <taxon>Magnoliopsida</taxon>
        <taxon>eudicotyledons</taxon>
        <taxon>Gunneridae</taxon>
        <taxon>Pentapetalae</taxon>
        <taxon>rosids</taxon>
        <taxon>fabids</taxon>
        <taxon>Fabales</taxon>
        <taxon>Fabaceae</taxon>
        <taxon>Papilionoideae</taxon>
        <taxon>50 kb inversion clade</taxon>
        <taxon>NPAAA clade</taxon>
        <taxon>indigoferoid/millettioid clade</taxon>
        <taxon>Phaseoleae</taxon>
        <taxon>Vigna</taxon>
    </lineage>
</organism>
<name>A0A4D6LB27_VIGUN</name>
<dbReference type="Proteomes" id="UP000501690">
    <property type="component" value="Linkage Group LG3"/>
</dbReference>
<feature type="region of interest" description="Disordered" evidence="1">
    <location>
        <begin position="1"/>
        <end position="22"/>
    </location>
</feature>
<dbReference type="AlphaFoldDB" id="A0A4D6LB27"/>
<sequence>MISSNQDKENHWLLNKPSSSPQCQFISTESYTAEEIVHISSNERVKEATKDINKVDKMQFQKSGYKNTFTDSTNESSIHSNER</sequence>
<accession>A0A4D6LB27</accession>
<proteinExistence type="predicted"/>
<evidence type="ECO:0000256" key="1">
    <source>
        <dbReference type="SAM" id="MobiDB-lite"/>
    </source>
</evidence>
<keyword evidence="3" id="KW-1185">Reference proteome</keyword>
<evidence type="ECO:0000313" key="2">
    <source>
        <dbReference type="EMBL" id="QCD85729.1"/>
    </source>
</evidence>
<reference evidence="2 3" key="1">
    <citation type="submission" date="2019-04" db="EMBL/GenBank/DDBJ databases">
        <title>An improved genome assembly and genetic linkage map for asparagus bean, Vigna unguiculata ssp. sesquipedialis.</title>
        <authorList>
            <person name="Xia Q."/>
            <person name="Zhang R."/>
            <person name="Dong Y."/>
        </authorList>
    </citation>
    <scope>NUCLEOTIDE SEQUENCE [LARGE SCALE GENOMIC DNA]</scope>
    <source>
        <tissue evidence="2">Leaf</tissue>
    </source>
</reference>
<feature type="compositionally biased region" description="Basic and acidic residues" evidence="1">
    <location>
        <begin position="1"/>
        <end position="11"/>
    </location>
</feature>
<gene>
    <name evidence="2" type="ORF">DEO72_LG3g249</name>
</gene>
<protein>
    <submittedName>
        <fullName evidence="2">Uncharacterized protein</fullName>
    </submittedName>
</protein>
<dbReference type="EMBL" id="CP039347">
    <property type="protein sequence ID" value="QCD85729.1"/>
    <property type="molecule type" value="Genomic_DNA"/>
</dbReference>
<evidence type="ECO:0000313" key="3">
    <source>
        <dbReference type="Proteomes" id="UP000501690"/>
    </source>
</evidence>